<dbReference type="AlphaFoldDB" id="A0A9P9AAR6"/>
<comment type="caution">
    <text evidence="1">The sequence shown here is derived from an EMBL/GenBank/DDBJ whole genome shotgun (WGS) entry which is preliminary data.</text>
</comment>
<accession>A0A9P9AAR6</accession>
<dbReference type="OrthoDB" id="4814856at2759"/>
<dbReference type="Proteomes" id="UP000770015">
    <property type="component" value="Unassembled WGS sequence"/>
</dbReference>
<protein>
    <submittedName>
        <fullName evidence="1">Uncharacterized protein</fullName>
    </submittedName>
</protein>
<name>A0A9P9AAR6_9PEZI</name>
<dbReference type="EMBL" id="JAGSXJ010000012">
    <property type="protein sequence ID" value="KAH6686858.1"/>
    <property type="molecule type" value="Genomic_DNA"/>
</dbReference>
<gene>
    <name evidence="1" type="ORF">F5X68DRAFT_240310</name>
</gene>
<keyword evidence="2" id="KW-1185">Reference proteome</keyword>
<sequence>MASPPQRLLTEVELNRLRACADENTVLANCWNKPHVAVVTMEWAPVGFTYHWRDWISRNENRGSWNCHHETPVLTLEIAEFPPNGASSSSSSSAPKFRRHTFWIRSRMALWSHSRWWQHRLQQDEGNGEKTYYEPENITLAEIYKLFAELAKVSPSLCICSHRPDQTMRALEKMGFRRPKNAVFVDLIKVLDHQSRTSGVPTELETYVKTRLYANPRTGGHFEEIPEAADGDEKFLDFYDTSPRYGRKGEWREIIRRSGDVSAQTVLAIVGPKAALHRRDMERVEKDNIALDKIAKAAARDRKRK</sequence>
<reference evidence="1" key="1">
    <citation type="journal article" date="2021" name="Nat. Commun.">
        <title>Genetic determinants of endophytism in the Arabidopsis root mycobiome.</title>
        <authorList>
            <person name="Mesny F."/>
            <person name="Miyauchi S."/>
            <person name="Thiergart T."/>
            <person name="Pickel B."/>
            <person name="Atanasova L."/>
            <person name="Karlsson M."/>
            <person name="Huettel B."/>
            <person name="Barry K.W."/>
            <person name="Haridas S."/>
            <person name="Chen C."/>
            <person name="Bauer D."/>
            <person name="Andreopoulos W."/>
            <person name="Pangilinan J."/>
            <person name="LaButti K."/>
            <person name="Riley R."/>
            <person name="Lipzen A."/>
            <person name="Clum A."/>
            <person name="Drula E."/>
            <person name="Henrissat B."/>
            <person name="Kohler A."/>
            <person name="Grigoriev I.V."/>
            <person name="Martin F.M."/>
            <person name="Hacquard S."/>
        </authorList>
    </citation>
    <scope>NUCLEOTIDE SEQUENCE</scope>
    <source>
        <strain evidence="1">MPI-SDFR-AT-0117</strain>
    </source>
</reference>
<proteinExistence type="predicted"/>
<evidence type="ECO:0000313" key="2">
    <source>
        <dbReference type="Proteomes" id="UP000770015"/>
    </source>
</evidence>
<organism evidence="1 2">
    <name type="scientific">Plectosphaerella plurivora</name>
    <dbReference type="NCBI Taxonomy" id="936078"/>
    <lineage>
        <taxon>Eukaryota</taxon>
        <taxon>Fungi</taxon>
        <taxon>Dikarya</taxon>
        <taxon>Ascomycota</taxon>
        <taxon>Pezizomycotina</taxon>
        <taxon>Sordariomycetes</taxon>
        <taxon>Hypocreomycetidae</taxon>
        <taxon>Glomerellales</taxon>
        <taxon>Plectosphaerellaceae</taxon>
        <taxon>Plectosphaerella</taxon>
    </lineage>
</organism>
<evidence type="ECO:0000313" key="1">
    <source>
        <dbReference type="EMBL" id="KAH6686858.1"/>
    </source>
</evidence>